<dbReference type="PROSITE" id="PS50206">
    <property type="entry name" value="RHODANESE_3"/>
    <property type="match status" value="1"/>
</dbReference>
<accession>A0A6N8DQD8</accession>
<dbReference type="OrthoDB" id="9807812at2"/>
<evidence type="ECO:0000259" key="1">
    <source>
        <dbReference type="PROSITE" id="PS50206"/>
    </source>
</evidence>
<dbReference type="PANTHER" id="PTHR44086:SF13">
    <property type="entry name" value="THIOSULFATE SULFURTRANSFERASE PSPE"/>
    <property type="match status" value="1"/>
</dbReference>
<dbReference type="InterPro" id="IPR036873">
    <property type="entry name" value="Rhodanese-like_dom_sf"/>
</dbReference>
<dbReference type="GO" id="GO:0004792">
    <property type="term" value="F:thiosulfate-cyanide sulfurtransferase activity"/>
    <property type="evidence" value="ECO:0007669"/>
    <property type="project" value="TreeGrafter"/>
</dbReference>
<dbReference type="AlphaFoldDB" id="A0A6N8DQD8"/>
<dbReference type="Pfam" id="PF00581">
    <property type="entry name" value="Rhodanese"/>
    <property type="match status" value="1"/>
</dbReference>
<name>A0A6N8DQD8_RHOAC</name>
<comment type="caution">
    <text evidence="2">The sequence shown here is derived from an EMBL/GenBank/DDBJ whole genome shotgun (WGS) entry which is preliminary data.</text>
</comment>
<dbReference type="SMART" id="SM00450">
    <property type="entry name" value="RHOD"/>
    <property type="match status" value="1"/>
</dbReference>
<organism evidence="2 3">
    <name type="scientific">Rhodoblastus acidophilus</name>
    <name type="common">Rhodopseudomonas acidophila</name>
    <dbReference type="NCBI Taxonomy" id="1074"/>
    <lineage>
        <taxon>Bacteria</taxon>
        <taxon>Pseudomonadati</taxon>
        <taxon>Pseudomonadota</taxon>
        <taxon>Alphaproteobacteria</taxon>
        <taxon>Hyphomicrobiales</taxon>
        <taxon>Rhodoblastaceae</taxon>
        <taxon>Rhodoblastus</taxon>
    </lineage>
</organism>
<dbReference type="EMBL" id="WNKS01000010">
    <property type="protein sequence ID" value="MTV31755.1"/>
    <property type="molecule type" value="Genomic_DNA"/>
</dbReference>
<dbReference type="InterPro" id="IPR001763">
    <property type="entry name" value="Rhodanese-like_dom"/>
</dbReference>
<evidence type="ECO:0000313" key="2">
    <source>
        <dbReference type="EMBL" id="MTV31755.1"/>
    </source>
</evidence>
<proteinExistence type="predicted"/>
<dbReference type="Gene3D" id="3.40.250.10">
    <property type="entry name" value="Rhodanese-like domain"/>
    <property type="match status" value="1"/>
</dbReference>
<evidence type="ECO:0000313" key="3">
    <source>
        <dbReference type="Proteomes" id="UP000439113"/>
    </source>
</evidence>
<dbReference type="Proteomes" id="UP000439113">
    <property type="component" value="Unassembled WGS sequence"/>
</dbReference>
<sequence length="131" mass="13552">MTLTPPLKKGFKALLAEANAEVATISVDEALPLVGDPSVLFVDVREGAEVATGAIPGAFSAPRGFLEFFADPECPMHKPELAAARRMIVYCASGGRSTLAAKTLFDMGFTDVQNLVGGISAWKAAGGPVTA</sequence>
<feature type="domain" description="Rhodanese" evidence="1">
    <location>
        <begin position="35"/>
        <end position="131"/>
    </location>
</feature>
<reference evidence="2 3" key="1">
    <citation type="submission" date="2019-11" db="EMBL/GenBank/DDBJ databases">
        <title>Whole-genome sequence of a Rhodoblastus acidophilus DSM 142.</title>
        <authorList>
            <person name="Kyndt J.A."/>
            <person name="Meyer T.E."/>
        </authorList>
    </citation>
    <scope>NUCLEOTIDE SEQUENCE [LARGE SCALE GENOMIC DNA]</scope>
    <source>
        <strain evidence="2 3">DSM 142</strain>
    </source>
</reference>
<protein>
    <submittedName>
        <fullName evidence="2">Rhodanese-like domain-containing protein</fullName>
    </submittedName>
</protein>
<dbReference type="PANTHER" id="PTHR44086">
    <property type="entry name" value="THIOSULFATE SULFURTRANSFERASE RDL2, MITOCHONDRIAL-RELATED"/>
    <property type="match status" value="1"/>
</dbReference>
<gene>
    <name evidence="2" type="ORF">GJ654_12220</name>
</gene>
<dbReference type="SUPFAM" id="SSF52821">
    <property type="entry name" value="Rhodanese/Cell cycle control phosphatase"/>
    <property type="match status" value="1"/>
</dbReference>
<dbReference type="RefSeq" id="WP_155446438.1">
    <property type="nucleotide sequence ID" value="NZ_JAOQNR010000012.1"/>
</dbReference>